<feature type="compositionally biased region" description="Low complexity" evidence="18">
    <location>
        <begin position="2324"/>
        <end position="2335"/>
    </location>
</feature>
<dbReference type="OrthoDB" id="6105938at2759"/>
<dbReference type="SMART" id="SM00547">
    <property type="entry name" value="ZnF_RBZ"/>
    <property type="match status" value="4"/>
</dbReference>
<feature type="domain" description="RanBP2-type" evidence="22">
    <location>
        <begin position="2041"/>
        <end position="2070"/>
    </location>
</feature>
<evidence type="ECO:0000256" key="18">
    <source>
        <dbReference type="SAM" id="MobiDB-lite"/>
    </source>
</evidence>
<dbReference type="Pfam" id="PF13634">
    <property type="entry name" value="Nucleoporin_FG"/>
    <property type="match status" value="3"/>
</dbReference>
<keyword evidence="11" id="KW-0509">mRNA transport</keyword>
<feature type="compositionally biased region" description="Basic and acidic residues" evidence="18">
    <location>
        <begin position="2901"/>
        <end position="2918"/>
    </location>
</feature>
<keyword evidence="16" id="KW-0539">Nucleus</keyword>
<feature type="region of interest" description="Disordered" evidence="18">
    <location>
        <begin position="1793"/>
        <end position="1879"/>
    </location>
</feature>
<dbReference type="GO" id="GO:0051028">
    <property type="term" value="P:mRNA transport"/>
    <property type="evidence" value="ECO:0007669"/>
    <property type="project" value="UniProtKB-KW"/>
</dbReference>
<dbReference type="InterPro" id="IPR045255">
    <property type="entry name" value="RanBP1-like"/>
</dbReference>
<keyword evidence="10 17" id="KW-0863">Zinc-finger</keyword>
<dbReference type="PROSITE" id="PS50119">
    <property type="entry name" value="ZF_BBOX"/>
    <property type="match status" value="2"/>
</dbReference>
<dbReference type="InterPro" id="IPR027370">
    <property type="entry name" value="Znf-RING_euk"/>
</dbReference>
<feature type="domain" description="RanBP2-type" evidence="22">
    <location>
        <begin position="637"/>
        <end position="666"/>
    </location>
</feature>
<dbReference type="SMART" id="SM00184">
    <property type="entry name" value="RING"/>
    <property type="match status" value="2"/>
</dbReference>
<evidence type="ECO:0000256" key="12">
    <source>
        <dbReference type="ARBA" id="ARBA00022833"/>
    </source>
</evidence>
<feature type="compositionally biased region" description="Polar residues" evidence="18">
    <location>
        <begin position="2250"/>
        <end position="2268"/>
    </location>
</feature>
<keyword evidence="12" id="KW-0862">Zinc</keyword>
<dbReference type="FunFam" id="1.10.10.2360:FF:000001">
    <property type="entry name" value="Nuclear pore complex protein Nup98-Nup96"/>
    <property type="match status" value="1"/>
</dbReference>
<evidence type="ECO:0000259" key="20">
    <source>
        <dbReference type="PROSITE" id="PS50119"/>
    </source>
</evidence>
<dbReference type="Gene3D" id="4.10.830.40">
    <property type="match status" value="1"/>
</dbReference>
<evidence type="ECO:0000259" key="22">
    <source>
        <dbReference type="PROSITE" id="PS50199"/>
    </source>
</evidence>
<evidence type="ECO:0000256" key="1">
    <source>
        <dbReference type="ARBA" id="ARBA00001798"/>
    </source>
</evidence>
<dbReference type="PROSITE" id="PS00518">
    <property type="entry name" value="ZF_RING_1"/>
    <property type="match status" value="1"/>
</dbReference>
<feature type="domain" description="B box-type" evidence="20">
    <location>
        <begin position="103"/>
        <end position="150"/>
    </location>
</feature>
<feature type="domain" description="B box-type" evidence="20">
    <location>
        <begin position="167"/>
        <end position="208"/>
    </location>
</feature>
<feature type="compositionally biased region" description="Polar residues" evidence="18">
    <location>
        <begin position="2196"/>
        <end position="2206"/>
    </location>
</feature>
<evidence type="ECO:0000256" key="10">
    <source>
        <dbReference type="ARBA" id="ARBA00022771"/>
    </source>
</evidence>
<feature type="domain" description="RanBD1" evidence="21">
    <location>
        <begin position="2489"/>
        <end position="2624"/>
    </location>
</feature>
<dbReference type="GO" id="GO:0031965">
    <property type="term" value="C:nuclear membrane"/>
    <property type="evidence" value="ECO:0007669"/>
    <property type="project" value="UniProtKB-SubCell"/>
</dbReference>
<sequence length="3083" mass="329235">MSMASIIDKQDEDGVYPDVLTCSICLELLTDPKVTPCMHTVCRGCLDKWIDQKGQEKCPCPVCTIEFEPPKDGAKGLKGNYILNNMLDALQKRLRRKCDGDVQYCNICLNDDEKVKATSKCIDCDQYICKACTRAHSNIKALKDHKVIQITGDERKDTKALLQVIPKRMKFCASHADEQLKFYCIRCKEVLCRDCCITTHSGHNCENLIEHVKEDMKNIATLIQTSVQREEEVDIAVRDVNDYKESLQKDALDVETKITKNGQLQIALINEYYNEELGKLERLKSEEFKKADAHINYLQMQNGITKSTRQLLDTQQQYGHPAEIINMRQEIAKKTEEWSKPQMLNFDSKIGITFTDGISTNSYSSLTLGKVVSKRNNAKPEDLFSFGSDATLKSDASTPGGFNFGGSATSGGFKFDGLSTPSSATSAPSTTTASTRATTPGGFKFNGATQATSAASVATKTPQLAILKSLLESSNDGDQNVSDEKPKSPLGGFTFFQECAKLYRFDSDTMQWKERGTGVIKILKSIDGTTVRILMRREHILAGLICANHKITQEMTLTAMPKNDKSWIWHAVDFYKGKSVLEQFCISFKTPESANKFKFAFESGKRIMAEMPKLPEKPKQQPLKVADTVDMSKFKPSKDSWDCETCYINNPGDKTQCPACYTVKPGCEPPAQAKPEGLTFGSGGSCCAAASAGGMKFASFAAPSATTSGGIRFDGSSVQSISTSTPSSATSAPIAIATSTSTSTSGGLKCGSSTVTAAPSTPTTSSTSTSKLGDAFNFVSTLSSSKAAIEKSPISRGEDIKVESSSLTETQGGFEIATQIRGLFGNPQTTTTGTSLLEKTTQTGGFFGNTRATTTRTSLIRNTTACTGGLFANTQTTTTVTSLFGNTTQTATGGLFGSSAATGFGAAAHADTTVKFNPVQGIDIMWKDGVSTQTTTRYQCITAMEEYDSKSMEELRVDDYLANWKGAQAQSHVSTPVTCCAFGAKTPGGFGTTTQTGGLLGNPQTTNTGTSLLGNATQTGGLFGNTQPKTTGTSLFGNTTQTGGLFGNTRTTTTGRSLFGNTAKTDGLFGNTQTKTTGTSLLGKTTKTATVGLFGGTAATRFGTATPTGTTVTFNPVQESDTMMKGGVSTQIKSTSSGQIQGLGHGVPAQGHRGQFQVLGFHPGSRPVAQAPMPAPGYFSTPPKQAISGSSSQGSIPVSINTLAVTGSPLTMAATTVSSTMPPNMVTSNTSGLPSQFPVGAEVGTPFTLAMPQNTPTIPPASVPIATNVPAAASVPLATSVSAAQIVTGTPIKVSSEATSLYPVITPVTPPTTGITPKSPKDLKAGGKMGRDRRISERSSDGEYYHENDSYNEPDFTPIVPLPEKVEVVTGEEDDEPIFQERAKLYRFDSETKQWKERGTGEMKILKRIDGTSVRILMRREQVLKICANHKITQEMALSAMPKNDKSWIWHAVDFSEGESVLEQFCIRFKTPELANEFKAAFEKGKKIMAAMPKSPMKPKEQPLKVVDTVDMSKFKPSKDSWDCETCYINNPGDRTQCPACNTVKPGCEPPPQAKPEGFTFGSGGSGFSFGSGAASTGGAAATSGGFKFGSLATPVAAVAVTSSSTGGFKFGGSSTPSSPTSASSTTTALTSATTSSGFKLGGTSTPSSITSAPSSATSTSAVTSGGFKFGGATPTTTATSVPATTPKSVGFTFGTTSATNTMTTSNKGAGILKSLLESGDECDQKVPDETAKSTLGGFTFSEKPKVADEKKPEPVAKPVEVKKTEEAPAAKPFSYFSFGSTKSTEEKSKPLAAFSFKAPEPTKKPDGPSSGVLFGSSGDASSFSSLASETAKTDGFKKTEGFKGFGGEGTQIFGSPSRTRKESEGSEGGDDYEPNADFKPIVPLPALVEVKTGEEEEEVLFSERAKLFRYETEKKEWKERGLGNMKILKHKETKKPRILMRREQVLKICANHAISTEMKMEPQNQSDKAWCWHANDFADGEYVAEFLAIKFKTPELAKNFKDVFDECQKRLGEISQDSSKADGSEKAGNVDDLGDRFKPKQGDWECPGCYVNHEANVDYCNCCGSNKPSDKQASNAEPKTTNGDLAAMFKPEEGSWECTDCYVRNGPKLVTCPACGATKLGETVQKSEPKSLFGSGPTGVIGESGGFRFGSGASPSTAAFSFGTQKPTSDTVDGAKPSSGFSFGKKSEQFSFGSASSPSAQKNEAGSSTSGPPSSTKATFSSGFSFSTPTTSSSTKPLGSGGFRFGSGASPSTAAFSFGTQKPTSDTVDGAKPSGGFSFGKKSERFSFGSASSSSAQKTEAGSSTSGPPSSTKATFSSGFSFSTPTTSSSTKPLGSGGFRFGSGASPSTAAFSFGTQKPTSDTVDGAKPSSGFSFGKKSEQFSFGSASSSSAQKTEAESSTSGPHSSSNGPSSSTKATFSFGKQSEPDYSTTGFSFGAKEGSTGFSFSMTPAASSSTKPLDLSKTPTGTAKSPGGDEGYYVNDDHDVHFEPIVPLPDKVEVKTGEEDEDILFVHRAKLFRYVDTQWKERGLGDIKILRQKSTNKTRLLMRREQILKICCNHAITEVMELKPMSKADGKAWVWFAMDCSEEEPKQENFAIKFKTTEIAQQFKDIFDKAKSNSSDLKPVENISEGSVTPKKDSSAKKEEFVLKSDVSTTPADAKPSEFKFTPSPPAQKFTSPQVCDALSFVSTPPSSKTTNEQSPLVRKDDIKVEAPSFTETEDSNDDIEIVYEWKPTPEQKKLAEKYMLNPGFYRSLEAPPCPGCRGCDEEDLIERAETTSAAQSLLGQLLSSTTPEVQEQTLTQQISSTTGNHGNLKLAAKQVPVEEEIVSSSTGVQGDCGNLSYSKELNKGASATVSEEIITSTTADVTVDKGNPEYEKQLDKGSNLVISPGPDAKSPATKDEKNKGDHNNINDEKKEDEEAGGYDDEYDDENNEDEDDEIILFQKRVTLSVIIGNNQPKTVGLGELLVLYDDEFFGSRVTMQGDDGNVICNHLVATETRIQRNRKKKFCEWEAIDYATNQPIRRTFRAQFSSENAAEEFEKMIIEGKEFATQSGIYERDIGCAMPREIDIPEVTGGSVES</sequence>
<dbReference type="SUPFAM" id="SSF57850">
    <property type="entry name" value="RING/U-box"/>
    <property type="match status" value="1"/>
</dbReference>
<dbReference type="GO" id="GO:0006913">
    <property type="term" value="P:nucleocytoplasmic transport"/>
    <property type="evidence" value="ECO:0007669"/>
    <property type="project" value="InterPro"/>
</dbReference>
<evidence type="ECO:0000256" key="16">
    <source>
        <dbReference type="ARBA" id="ARBA00023242"/>
    </source>
</evidence>
<comment type="catalytic activity">
    <reaction evidence="1">
        <text>[E2 ubiquitin-conjugating enzyme]-S-ubiquitinyl-L-cysteine + [acceptor protein]-L-lysine = [E2 ubiquitin-conjugating enzyme]-L-cysteine + [acceptor protein]-N(6)-ubiquitinyl-L-lysine.</text>
        <dbReference type="EC" id="2.3.2.31"/>
    </reaction>
</comment>
<dbReference type="Gene3D" id="4.10.1060.10">
    <property type="entry name" value="Zinc finger, RanBP2-type"/>
    <property type="match status" value="4"/>
</dbReference>
<feature type="compositionally biased region" description="Acidic residues" evidence="18">
    <location>
        <begin position="1866"/>
        <end position="1875"/>
    </location>
</feature>
<dbReference type="InterPro" id="IPR001841">
    <property type="entry name" value="Znf_RING"/>
</dbReference>
<feature type="domain" description="RanBD1" evidence="21">
    <location>
        <begin position="1878"/>
        <end position="2014"/>
    </location>
</feature>
<keyword evidence="15" id="KW-0906">Nuclear pore complex</keyword>
<dbReference type="InterPro" id="IPR025574">
    <property type="entry name" value="Nucleoporin_FG_rpt"/>
</dbReference>
<evidence type="ECO:0000259" key="21">
    <source>
        <dbReference type="PROSITE" id="PS50196"/>
    </source>
</evidence>
<evidence type="ECO:0000256" key="7">
    <source>
        <dbReference type="ARBA" id="ARBA00017887"/>
    </source>
</evidence>
<keyword evidence="9" id="KW-0479">Metal-binding</keyword>
<feature type="compositionally biased region" description="Polar residues" evidence="18">
    <location>
        <begin position="2691"/>
        <end position="2703"/>
    </location>
</feature>
<feature type="region of interest" description="Disordered" evidence="18">
    <location>
        <begin position="2691"/>
        <end position="2724"/>
    </location>
</feature>
<evidence type="ECO:0000313" key="24">
    <source>
        <dbReference type="Proteomes" id="UP000749559"/>
    </source>
</evidence>
<evidence type="ECO:0000256" key="14">
    <source>
        <dbReference type="ARBA" id="ARBA00023010"/>
    </source>
</evidence>
<feature type="region of interest" description="Disordered" evidence="18">
    <location>
        <begin position="419"/>
        <end position="445"/>
    </location>
</feature>
<feature type="region of interest" description="Disordered" evidence="18">
    <location>
        <begin position="2455"/>
        <end position="2477"/>
    </location>
</feature>
<dbReference type="InterPro" id="IPR011993">
    <property type="entry name" value="PH-like_dom_sf"/>
</dbReference>
<evidence type="ECO:0000256" key="2">
    <source>
        <dbReference type="ARBA" id="ARBA00004567"/>
    </source>
</evidence>
<dbReference type="PROSITE" id="PS50089">
    <property type="entry name" value="ZF_RING_2"/>
    <property type="match status" value="1"/>
</dbReference>
<evidence type="ECO:0000256" key="8">
    <source>
        <dbReference type="ARBA" id="ARBA00022448"/>
    </source>
</evidence>
<comment type="subcellular location">
    <subcellularLocation>
        <location evidence="3">Nucleus membrane</location>
        <topology evidence="3">Peripheral membrane protein</topology>
        <orientation evidence="3">Nucleoplasmic side</orientation>
    </subcellularLocation>
    <subcellularLocation>
        <location evidence="2">Nucleus</location>
        <location evidence="2">Nuclear pore complex</location>
    </subcellularLocation>
</comment>
<feature type="compositionally biased region" description="Polar residues" evidence="18">
    <location>
        <begin position="2159"/>
        <end position="2172"/>
    </location>
</feature>
<dbReference type="EC" id="2.3.2.31" evidence="5"/>
<dbReference type="PANTHER" id="PTHR23138:SF87">
    <property type="entry name" value="E3 SUMO-PROTEIN LIGASE RANBP2"/>
    <property type="match status" value="1"/>
</dbReference>
<evidence type="ECO:0000256" key="3">
    <source>
        <dbReference type="ARBA" id="ARBA00004620"/>
    </source>
</evidence>
<dbReference type="EMBL" id="CAIIXF020000004">
    <property type="protein sequence ID" value="CAH1780692.1"/>
    <property type="molecule type" value="Genomic_DNA"/>
</dbReference>
<keyword evidence="13" id="KW-0653">Protein transport</keyword>
<feature type="compositionally biased region" description="Basic and acidic residues" evidence="18">
    <location>
        <begin position="2872"/>
        <end position="2884"/>
    </location>
</feature>
<evidence type="ECO:0000256" key="9">
    <source>
        <dbReference type="ARBA" id="ARBA00022723"/>
    </source>
</evidence>
<dbReference type="PROSITE" id="PS50199">
    <property type="entry name" value="ZF_RANBP2_2"/>
    <property type="match status" value="4"/>
</dbReference>
<dbReference type="CDD" id="cd19757">
    <property type="entry name" value="Bbox1"/>
    <property type="match status" value="1"/>
</dbReference>
<feature type="region of interest" description="Disordered" evidence="18">
    <location>
        <begin position="2291"/>
        <end position="2319"/>
    </location>
</feature>
<feature type="region of interest" description="Disordered" evidence="18">
    <location>
        <begin position="1745"/>
        <end position="1767"/>
    </location>
</feature>
<dbReference type="Proteomes" id="UP000749559">
    <property type="component" value="Unassembled WGS sequence"/>
</dbReference>
<comment type="caution">
    <text evidence="23">The sequence shown here is derived from an EMBL/GenBank/DDBJ whole genome shotgun (WGS) entry which is preliminary data.</text>
</comment>
<feature type="compositionally biased region" description="Low complexity" evidence="18">
    <location>
        <begin position="419"/>
        <end position="440"/>
    </location>
</feature>
<dbReference type="InterPro" id="IPR000156">
    <property type="entry name" value="Ran_bind_dom"/>
</dbReference>
<feature type="region of interest" description="Disordered" evidence="18">
    <location>
        <begin position="2159"/>
        <end position="2181"/>
    </location>
</feature>
<dbReference type="GO" id="GO:0061630">
    <property type="term" value="F:ubiquitin protein ligase activity"/>
    <property type="evidence" value="ECO:0007669"/>
    <property type="project" value="UniProtKB-EC"/>
</dbReference>
<feature type="region of interest" description="Disordered" evidence="18">
    <location>
        <begin position="2655"/>
        <end position="2674"/>
    </location>
</feature>
<feature type="compositionally biased region" description="Acidic residues" evidence="18">
    <location>
        <begin position="2919"/>
        <end position="2936"/>
    </location>
</feature>
<feature type="compositionally biased region" description="Polar residues" evidence="18">
    <location>
        <begin position="2455"/>
        <end position="2471"/>
    </location>
</feature>
<feature type="region of interest" description="Disordered" evidence="18">
    <location>
        <begin position="2324"/>
        <end position="2343"/>
    </location>
</feature>
<dbReference type="PANTHER" id="PTHR23138">
    <property type="entry name" value="RAN BINDING PROTEIN"/>
    <property type="match status" value="1"/>
</dbReference>
<dbReference type="GO" id="GO:0008270">
    <property type="term" value="F:zinc ion binding"/>
    <property type="evidence" value="ECO:0007669"/>
    <property type="project" value="UniProtKB-KW"/>
</dbReference>
<dbReference type="FunFam" id="2.30.29.30:FF:000018">
    <property type="entry name" value="E3 SUMO-protein ligase RanBP2"/>
    <property type="match status" value="3"/>
</dbReference>
<feature type="region of interest" description="Disordered" evidence="18">
    <location>
        <begin position="2386"/>
        <end position="2424"/>
    </location>
</feature>
<feature type="compositionally biased region" description="Basic and acidic residues" evidence="18">
    <location>
        <begin position="1319"/>
        <end position="1349"/>
    </location>
</feature>
<gene>
    <name evidence="23" type="ORF">OFUS_LOCUS7350</name>
</gene>
<feature type="region of interest" description="Disordered" evidence="18">
    <location>
        <begin position="2621"/>
        <end position="2647"/>
    </location>
</feature>
<evidence type="ECO:0000313" key="23">
    <source>
        <dbReference type="EMBL" id="CAH1780692.1"/>
    </source>
</evidence>
<dbReference type="PROSITE" id="PS01358">
    <property type="entry name" value="ZF_RANBP2_1"/>
    <property type="match status" value="3"/>
</dbReference>
<feature type="compositionally biased region" description="Basic and acidic residues" evidence="18">
    <location>
        <begin position="1832"/>
        <end position="1842"/>
    </location>
</feature>
<dbReference type="Pfam" id="PF00643">
    <property type="entry name" value="zf-B_box"/>
    <property type="match status" value="1"/>
</dbReference>
<dbReference type="PROSITE" id="PS50196">
    <property type="entry name" value="RANBD1"/>
    <property type="match status" value="4"/>
</dbReference>
<feature type="domain" description="RanBD1" evidence="21">
    <location>
        <begin position="494"/>
        <end position="610"/>
    </location>
</feature>
<feature type="region of interest" description="Disordered" evidence="18">
    <location>
        <begin position="1311"/>
        <end position="1356"/>
    </location>
</feature>
<feature type="domain" description="RanBP2-type" evidence="22">
    <location>
        <begin position="1518"/>
        <end position="1547"/>
    </location>
</feature>
<feature type="domain" description="RanBP2-type" evidence="22">
    <location>
        <begin position="2093"/>
        <end position="2122"/>
    </location>
</feature>
<feature type="region of interest" description="Disordered" evidence="18">
    <location>
        <begin position="1634"/>
        <end position="1658"/>
    </location>
</feature>
<keyword evidence="14" id="KW-0811">Translocation</keyword>
<dbReference type="SUPFAM" id="SSF90209">
    <property type="entry name" value="Ran binding protein zinc finger-like"/>
    <property type="match status" value="2"/>
</dbReference>
<feature type="compositionally biased region" description="Low complexity" evidence="18">
    <location>
        <begin position="752"/>
        <end position="769"/>
    </location>
</feature>
<dbReference type="GO" id="GO:0015031">
    <property type="term" value="P:protein transport"/>
    <property type="evidence" value="ECO:0007669"/>
    <property type="project" value="UniProtKB-KW"/>
</dbReference>
<comment type="similarity">
    <text evidence="4">Belongs to the nucleoporin GLFG family.</text>
</comment>
<dbReference type="SMART" id="SM00160">
    <property type="entry name" value="RanBD"/>
    <property type="match status" value="4"/>
</dbReference>
<organism evidence="23 24">
    <name type="scientific">Owenia fusiformis</name>
    <name type="common">Polychaete worm</name>
    <dbReference type="NCBI Taxonomy" id="6347"/>
    <lineage>
        <taxon>Eukaryota</taxon>
        <taxon>Metazoa</taxon>
        <taxon>Spiralia</taxon>
        <taxon>Lophotrochozoa</taxon>
        <taxon>Annelida</taxon>
        <taxon>Polychaeta</taxon>
        <taxon>Sedentaria</taxon>
        <taxon>Canalipalpata</taxon>
        <taxon>Sabellida</taxon>
        <taxon>Oweniida</taxon>
        <taxon>Oweniidae</taxon>
        <taxon>Owenia</taxon>
    </lineage>
</organism>
<proteinExistence type="inferred from homology"/>
<evidence type="ECO:0000259" key="19">
    <source>
        <dbReference type="PROSITE" id="PS50089"/>
    </source>
</evidence>
<feature type="compositionally biased region" description="Low complexity" evidence="18">
    <location>
        <begin position="2386"/>
        <end position="2416"/>
    </location>
</feature>
<dbReference type="Pfam" id="PF21240">
    <property type="entry name" value="Nup98_GLEBS"/>
    <property type="match status" value="1"/>
</dbReference>
<evidence type="ECO:0000256" key="6">
    <source>
        <dbReference type="ARBA" id="ARBA00013472"/>
    </source>
</evidence>
<dbReference type="Gene3D" id="3.30.40.10">
    <property type="entry name" value="Zinc/RING finger domain, C3HC4 (zinc finger)"/>
    <property type="match status" value="1"/>
</dbReference>
<feature type="compositionally biased region" description="Basic and acidic residues" evidence="18">
    <location>
        <begin position="2638"/>
        <end position="2647"/>
    </location>
</feature>
<feature type="region of interest" description="Disordered" evidence="18">
    <location>
        <begin position="1610"/>
        <end position="1629"/>
    </location>
</feature>
<feature type="region of interest" description="Disordered" evidence="18">
    <location>
        <begin position="2016"/>
        <end position="2037"/>
    </location>
</feature>
<reference evidence="23" key="1">
    <citation type="submission" date="2022-03" db="EMBL/GenBank/DDBJ databases">
        <authorList>
            <person name="Martin C."/>
        </authorList>
    </citation>
    <scope>NUCLEOTIDE SEQUENCE</scope>
</reference>
<dbReference type="GO" id="GO:0005643">
    <property type="term" value="C:nuclear pore"/>
    <property type="evidence" value="ECO:0007669"/>
    <property type="project" value="UniProtKB-SubCell"/>
</dbReference>
<dbReference type="Gene3D" id="1.10.10.2360">
    <property type="match status" value="1"/>
</dbReference>
<dbReference type="Pfam" id="PF13445">
    <property type="entry name" value="zf-RING_UBOX"/>
    <property type="match status" value="1"/>
</dbReference>
<evidence type="ECO:0000256" key="13">
    <source>
        <dbReference type="ARBA" id="ARBA00022927"/>
    </source>
</evidence>
<dbReference type="InterPro" id="IPR036443">
    <property type="entry name" value="Znf_RanBP2_sf"/>
</dbReference>
<feature type="region of interest" description="Disordered" evidence="18">
    <location>
        <begin position="739"/>
        <end position="769"/>
    </location>
</feature>
<evidence type="ECO:0000256" key="5">
    <source>
        <dbReference type="ARBA" id="ARBA00012251"/>
    </source>
</evidence>
<dbReference type="CDD" id="cd13179">
    <property type="entry name" value="RanBD_RanBP1"/>
    <property type="match status" value="1"/>
</dbReference>
<dbReference type="InterPro" id="IPR045256">
    <property type="entry name" value="RanBP1_RanBD"/>
</dbReference>
<evidence type="ECO:0000256" key="17">
    <source>
        <dbReference type="PROSITE-ProRule" id="PRU00322"/>
    </source>
</evidence>
<dbReference type="InterPro" id="IPR001876">
    <property type="entry name" value="Znf_RanBP2"/>
</dbReference>
<accession>A0A8S4NK00</accession>
<evidence type="ECO:0000256" key="11">
    <source>
        <dbReference type="ARBA" id="ARBA00022816"/>
    </source>
</evidence>
<dbReference type="GO" id="GO:0005096">
    <property type="term" value="F:GTPase activator activity"/>
    <property type="evidence" value="ECO:0007669"/>
    <property type="project" value="TreeGrafter"/>
</dbReference>
<dbReference type="Pfam" id="PF00641">
    <property type="entry name" value="Zn_ribbon_RanBP"/>
    <property type="match status" value="3"/>
</dbReference>
<feature type="domain" description="RING-type" evidence="19">
    <location>
        <begin position="22"/>
        <end position="64"/>
    </location>
</feature>
<feature type="region of interest" description="Disordered" evidence="18">
    <location>
        <begin position="2193"/>
        <end position="2277"/>
    </location>
</feature>
<dbReference type="InterPro" id="IPR017907">
    <property type="entry name" value="Znf_RING_CS"/>
</dbReference>
<name>A0A8S4NK00_OWEFU</name>
<dbReference type="InterPro" id="IPR000315">
    <property type="entry name" value="Znf_B-box"/>
</dbReference>
<dbReference type="Gene3D" id="2.30.29.30">
    <property type="entry name" value="Pleckstrin-homology domain (PH domain)/Phosphotyrosine-binding domain (PTB)"/>
    <property type="match status" value="5"/>
</dbReference>
<protein>
    <recommendedName>
        <fullName evidence="6">Nuclear pore complex protein Nup98-Nup96</fullName>
        <ecNumber evidence="5">2.3.2.31</ecNumber>
    </recommendedName>
    <alternativeName>
        <fullName evidence="7">RanBP-type and C3HC4-type zinc finger-containing protein 1</fullName>
    </alternativeName>
</protein>
<dbReference type="SUPFAM" id="SSF57845">
    <property type="entry name" value="B-box zinc-binding domain"/>
    <property type="match status" value="1"/>
</dbReference>
<dbReference type="GO" id="GO:0005737">
    <property type="term" value="C:cytoplasm"/>
    <property type="evidence" value="ECO:0007669"/>
    <property type="project" value="TreeGrafter"/>
</dbReference>
<feature type="compositionally biased region" description="Low complexity" evidence="18">
    <location>
        <begin position="2207"/>
        <end position="2239"/>
    </location>
</feature>
<dbReference type="Gene3D" id="3.30.160.60">
    <property type="entry name" value="Classic Zinc Finger"/>
    <property type="match status" value="1"/>
</dbReference>
<dbReference type="SUPFAM" id="SSF50729">
    <property type="entry name" value="PH domain-like"/>
    <property type="match status" value="5"/>
</dbReference>
<feature type="compositionally biased region" description="Basic and acidic residues" evidence="18">
    <location>
        <begin position="2020"/>
        <end position="2037"/>
    </location>
</feature>
<dbReference type="SMART" id="SM00336">
    <property type="entry name" value="BBOX"/>
    <property type="match status" value="2"/>
</dbReference>
<feature type="domain" description="RanBD1" evidence="21">
    <location>
        <begin position="1355"/>
        <end position="1491"/>
    </location>
</feature>
<feature type="region of interest" description="Disordered" evidence="18">
    <location>
        <begin position="2872"/>
        <end position="2936"/>
    </location>
</feature>
<keyword evidence="8" id="KW-0813">Transport</keyword>
<evidence type="ECO:0000256" key="15">
    <source>
        <dbReference type="ARBA" id="ARBA00023132"/>
    </source>
</evidence>
<feature type="compositionally biased region" description="Low complexity" evidence="18">
    <location>
        <begin position="1814"/>
        <end position="1829"/>
    </location>
</feature>
<evidence type="ECO:0000256" key="4">
    <source>
        <dbReference type="ARBA" id="ARBA00008926"/>
    </source>
</evidence>
<dbReference type="Pfam" id="PF00638">
    <property type="entry name" value="Ran_BP1"/>
    <property type="match status" value="4"/>
</dbReference>
<dbReference type="InterPro" id="IPR013083">
    <property type="entry name" value="Znf_RING/FYVE/PHD"/>
</dbReference>
<keyword evidence="24" id="KW-1185">Reference proteome</keyword>
<feature type="region of interest" description="Disordered" evidence="18">
    <location>
        <begin position="2351"/>
        <end position="2370"/>
    </location>
</feature>
<feature type="compositionally biased region" description="Polar residues" evidence="18">
    <location>
        <begin position="2351"/>
        <end position="2364"/>
    </location>
</feature>